<dbReference type="Proteomes" id="UP000000517">
    <property type="component" value="Chromosome"/>
</dbReference>
<sequence length="56" mass="6233">MAIDHNLLTGQFRPLGENKIEHTLSASQKVLPTHTGKSAVRHLTPRKSRSTKSREA</sequence>
<feature type="compositionally biased region" description="Basic residues" evidence="1">
    <location>
        <begin position="39"/>
        <end position="56"/>
    </location>
</feature>
<evidence type="ECO:0000313" key="4">
    <source>
        <dbReference type="Proteomes" id="UP000000517"/>
    </source>
</evidence>
<dbReference type="AlphaFoldDB" id="C9RPU2"/>
<keyword evidence="5" id="KW-1185">Reference proteome</keyword>
<proteinExistence type="predicted"/>
<reference evidence="2 5" key="1">
    <citation type="submission" date="2009-10" db="EMBL/GenBank/DDBJ databases">
        <title>Complete sequence of Fibrobacter succinogenes subsp. succinogenes S85.</title>
        <authorList>
            <consortium name="US DOE Joint Genome Institute"/>
            <person name="Lucas S."/>
            <person name="Copeland A."/>
            <person name="Lapidus A."/>
            <person name="Glavina del Rio T."/>
            <person name="Tice H."/>
            <person name="Bruce D."/>
            <person name="Goodwin L."/>
            <person name="Pitluck S."/>
            <person name="Chertkov O."/>
            <person name="Detter J.C."/>
            <person name="Han C."/>
            <person name="Tapia R."/>
            <person name="Larimer F."/>
            <person name="Land M."/>
            <person name="Hauser L."/>
            <person name="Kyrpides N."/>
            <person name="Mikhailova N."/>
            <person name="Weimer P.J."/>
            <person name="Stevenson D.M."/>
            <person name="Boyum J."/>
            <person name="Brumm P.I."/>
            <person name="Mead D."/>
        </authorList>
    </citation>
    <scope>NUCLEOTIDE SEQUENCE [LARGE SCALE GENOMIC DNA]</scope>
    <source>
        <strain evidence="5">ATCC 19169 / S85</strain>
        <strain evidence="2">S85</strain>
    </source>
</reference>
<accession>C9RPU2</accession>
<evidence type="ECO:0000313" key="2">
    <source>
        <dbReference type="EMBL" id="ACX76624.1"/>
    </source>
</evidence>
<dbReference type="HOGENOM" id="CLU_3007614_0_0_0"/>
<evidence type="ECO:0000313" key="5">
    <source>
        <dbReference type="Proteomes" id="UP000001497"/>
    </source>
</evidence>
<dbReference type="EMBL" id="CP001792">
    <property type="protein sequence ID" value="ACX76624.1"/>
    <property type="molecule type" value="Genomic_DNA"/>
</dbReference>
<reference evidence="4" key="2">
    <citation type="submission" date="2010-08" db="EMBL/GenBank/DDBJ databases">
        <title>Complete sequence of Fibrobacter succinogenes subsp. succinogenes S85.</title>
        <authorList>
            <person name="Durkin A.S."/>
            <person name="Nelson K.E."/>
            <person name="Morrison M."/>
            <person name="Forsberg C.W."/>
            <person name="Wilson D.B."/>
            <person name="Russell J.B."/>
            <person name="Cann I.K.O."/>
            <person name="Mackie R.I."/>
            <person name="White B.A."/>
        </authorList>
    </citation>
    <scope>NUCLEOTIDE SEQUENCE [LARGE SCALE GENOMIC DNA]</scope>
    <source>
        <strain evidence="4">ATCC 19169 / S85</strain>
    </source>
</reference>
<gene>
    <name evidence="2" type="ordered locus">Fisuc_3044</name>
    <name evidence="3" type="ordered locus">FSU_0309</name>
</gene>
<protein>
    <submittedName>
        <fullName evidence="3">Uncharacterized protein</fullName>
    </submittedName>
</protein>
<dbReference type="KEGG" id="fsu:Fisuc_3044"/>
<dbReference type="STRING" id="59374.FSU_0309"/>
<feature type="region of interest" description="Disordered" evidence="1">
    <location>
        <begin position="31"/>
        <end position="56"/>
    </location>
</feature>
<reference evidence="3" key="3">
    <citation type="submission" date="2010-08" db="EMBL/GenBank/DDBJ databases">
        <authorList>
            <person name="Durkin A.S."/>
            <person name="Nelson K.E."/>
            <person name="Morrison M."/>
            <person name="Forsberg C.W."/>
            <person name="Wilson D.B."/>
            <person name="Russell J.B."/>
            <person name="Cann I.K.O."/>
            <person name="Mackie R.I."/>
            <person name="White B.A."/>
        </authorList>
    </citation>
    <scope>NUCLEOTIDE SEQUENCE</scope>
    <source>
        <strain evidence="3">S85</strain>
    </source>
</reference>
<name>C9RPU2_FIBSS</name>
<dbReference type="Proteomes" id="UP000001497">
    <property type="component" value="Chromosome"/>
</dbReference>
<dbReference type="KEGG" id="fsc:FSU_0309"/>
<organism evidence="3 4">
    <name type="scientific">Fibrobacter succinogenes (strain ATCC 19169 / S85)</name>
    <dbReference type="NCBI Taxonomy" id="59374"/>
    <lineage>
        <taxon>Bacteria</taxon>
        <taxon>Pseudomonadati</taxon>
        <taxon>Fibrobacterota</taxon>
        <taxon>Fibrobacteria</taxon>
        <taxon>Fibrobacterales</taxon>
        <taxon>Fibrobacteraceae</taxon>
        <taxon>Fibrobacter</taxon>
    </lineage>
</organism>
<evidence type="ECO:0000313" key="3">
    <source>
        <dbReference type="EMBL" id="ADL25096.1"/>
    </source>
</evidence>
<dbReference type="EMBL" id="CP002158">
    <property type="protein sequence ID" value="ADL25096.1"/>
    <property type="molecule type" value="Genomic_DNA"/>
</dbReference>
<evidence type="ECO:0000256" key="1">
    <source>
        <dbReference type="SAM" id="MobiDB-lite"/>
    </source>
</evidence>